<comment type="caution">
    <text evidence="6">The sequence shown here is derived from an EMBL/GenBank/DDBJ whole genome shotgun (WGS) entry which is preliminary data.</text>
</comment>
<dbReference type="Proteomes" id="UP001046870">
    <property type="component" value="Chromosome 3"/>
</dbReference>
<dbReference type="GO" id="GO:0071013">
    <property type="term" value="C:catalytic step 2 spliceosome"/>
    <property type="evidence" value="ECO:0007669"/>
    <property type="project" value="TreeGrafter"/>
</dbReference>
<dbReference type="OrthoDB" id="30179at2759"/>
<dbReference type="GO" id="GO:0003723">
    <property type="term" value="F:RNA binding"/>
    <property type="evidence" value="ECO:0007669"/>
    <property type="project" value="TreeGrafter"/>
</dbReference>
<protein>
    <recommendedName>
        <fullName evidence="8">Spliceosome-associated protein CWC15 homolog</fullName>
    </recommendedName>
</protein>
<comment type="similarity">
    <text evidence="1">Belongs to the CWC15 family.</text>
</comment>
<feature type="compositionally biased region" description="Basic and acidic residues" evidence="5">
    <location>
        <begin position="156"/>
        <end position="179"/>
    </location>
</feature>
<accession>A0A9D3TIS8</accession>
<keyword evidence="3" id="KW-0747">Spliceosome</keyword>
<dbReference type="AlphaFoldDB" id="A0A9D3TIS8"/>
<keyword evidence="7" id="KW-1185">Reference proteome</keyword>
<evidence type="ECO:0000313" key="6">
    <source>
        <dbReference type="EMBL" id="KAG7484341.1"/>
    </source>
</evidence>
<proteinExistence type="inferred from homology"/>
<dbReference type="EMBL" id="JAFDVH010000003">
    <property type="protein sequence ID" value="KAG7484341.1"/>
    <property type="molecule type" value="Genomic_DNA"/>
</dbReference>
<evidence type="ECO:0000256" key="3">
    <source>
        <dbReference type="ARBA" id="ARBA00022728"/>
    </source>
</evidence>
<feature type="compositionally biased region" description="Basic and acidic residues" evidence="5">
    <location>
        <begin position="73"/>
        <end position="105"/>
    </location>
</feature>
<evidence type="ECO:0000313" key="7">
    <source>
        <dbReference type="Proteomes" id="UP001046870"/>
    </source>
</evidence>
<keyword evidence="4" id="KW-0508">mRNA splicing</keyword>
<gene>
    <name evidence="6" type="ORF">MATL_G00048600</name>
</gene>
<name>A0A9D3TIS8_MEGAT</name>
<dbReference type="InterPro" id="IPR006973">
    <property type="entry name" value="Cwf_Cwc_15"/>
</dbReference>
<organism evidence="6 7">
    <name type="scientific">Megalops atlanticus</name>
    <name type="common">Tarpon</name>
    <name type="synonym">Clupea gigantea</name>
    <dbReference type="NCBI Taxonomy" id="7932"/>
    <lineage>
        <taxon>Eukaryota</taxon>
        <taxon>Metazoa</taxon>
        <taxon>Chordata</taxon>
        <taxon>Craniata</taxon>
        <taxon>Vertebrata</taxon>
        <taxon>Euteleostomi</taxon>
        <taxon>Actinopterygii</taxon>
        <taxon>Neopterygii</taxon>
        <taxon>Teleostei</taxon>
        <taxon>Elopiformes</taxon>
        <taxon>Megalopidae</taxon>
        <taxon>Megalops</taxon>
    </lineage>
</organism>
<evidence type="ECO:0008006" key="8">
    <source>
        <dbReference type="Google" id="ProtNLM"/>
    </source>
</evidence>
<evidence type="ECO:0000256" key="4">
    <source>
        <dbReference type="ARBA" id="ARBA00023187"/>
    </source>
</evidence>
<feature type="region of interest" description="Disordered" evidence="5">
    <location>
        <begin position="1"/>
        <end position="179"/>
    </location>
</feature>
<evidence type="ECO:0000256" key="5">
    <source>
        <dbReference type="SAM" id="MobiDB-lite"/>
    </source>
</evidence>
<dbReference type="PANTHER" id="PTHR12718:SF2">
    <property type="entry name" value="SPLICEOSOME-ASSOCIATED PROTEIN CWC15 HOMOLOG"/>
    <property type="match status" value="1"/>
</dbReference>
<feature type="compositionally biased region" description="Polar residues" evidence="5">
    <location>
        <begin position="8"/>
        <end position="26"/>
    </location>
</feature>
<evidence type="ECO:0000256" key="2">
    <source>
        <dbReference type="ARBA" id="ARBA00022664"/>
    </source>
</evidence>
<sequence length="261" mass="29903">MVQPLHITINSPSTGRPESENMTTAARPTFEPARGGRGKGEGDLSALSKQYSSRDLPGHTKIKYRQPTQDAPEEVRARDFRRELEERERVAVREKTRERGPREHTTSSSSSSSKRPRLDQIPAANLDADDPLTDDDDEDDDSDEDSDDDTAALLAELEKIKKERAEEQERKEREQKAEEERIRMENILSGNPLLNLAGGQQQQQQQMAQSQVAFSVKRRWDDDVVFKNCAKGVDDSKKEKRFVNDTLRSEFHKKFMEKYVK</sequence>
<evidence type="ECO:0000256" key="1">
    <source>
        <dbReference type="ARBA" id="ARBA00006644"/>
    </source>
</evidence>
<dbReference type="PANTHER" id="PTHR12718">
    <property type="entry name" value="CELL CYCLE CONTROL PROTEIN CWF15"/>
    <property type="match status" value="1"/>
</dbReference>
<feature type="compositionally biased region" description="Acidic residues" evidence="5">
    <location>
        <begin position="127"/>
        <end position="150"/>
    </location>
</feature>
<reference evidence="6" key="1">
    <citation type="submission" date="2021-01" db="EMBL/GenBank/DDBJ databases">
        <authorList>
            <person name="Zahm M."/>
            <person name="Roques C."/>
            <person name="Cabau C."/>
            <person name="Klopp C."/>
            <person name="Donnadieu C."/>
            <person name="Jouanno E."/>
            <person name="Lampietro C."/>
            <person name="Louis A."/>
            <person name="Herpin A."/>
            <person name="Echchiki A."/>
            <person name="Berthelot C."/>
            <person name="Parey E."/>
            <person name="Roest-Crollius H."/>
            <person name="Braasch I."/>
            <person name="Postlethwait J."/>
            <person name="Bobe J."/>
            <person name="Montfort J."/>
            <person name="Bouchez O."/>
            <person name="Begum T."/>
            <person name="Mejri S."/>
            <person name="Adams A."/>
            <person name="Chen W.-J."/>
            <person name="Guiguen Y."/>
        </authorList>
    </citation>
    <scope>NUCLEOTIDE SEQUENCE</scope>
    <source>
        <strain evidence="6">YG-15Mar2019-1</strain>
        <tissue evidence="6">Brain</tissue>
    </source>
</reference>
<dbReference type="Pfam" id="PF04889">
    <property type="entry name" value="Cwf_Cwc_15"/>
    <property type="match status" value="1"/>
</dbReference>
<keyword evidence="2" id="KW-0507">mRNA processing</keyword>
<dbReference type="GO" id="GO:0045292">
    <property type="term" value="P:mRNA cis splicing, via spliceosome"/>
    <property type="evidence" value="ECO:0007669"/>
    <property type="project" value="TreeGrafter"/>
</dbReference>